<feature type="domain" description="Doubled CXXCH motif" evidence="1">
    <location>
        <begin position="226"/>
        <end position="262"/>
    </location>
</feature>
<gene>
    <name evidence="2" type="ORF">NBG4_110014</name>
</gene>
<dbReference type="SUPFAM" id="SSF48695">
    <property type="entry name" value="Multiheme cytochromes"/>
    <property type="match status" value="1"/>
</dbReference>
<name>A0A2U3QE48_9BACT</name>
<dbReference type="EMBL" id="OUUY01000013">
    <property type="protein sequence ID" value="SPP99711.1"/>
    <property type="molecule type" value="Genomic_DNA"/>
</dbReference>
<protein>
    <submittedName>
        <fullName evidence="2">Cytochrome c family protein</fullName>
    </submittedName>
</protein>
<evidence type="ECO:0000259" key="1">
    <source>
        <dbReference type="Pfam" id="PF09699"/>
    </source>
</evidence>
<dbReference type="OrthoDB" id="12425at2"/>
<evidence type="ECO:0000313" key="2">
    <source>
        <dbReference type="EMBL" id="SPP99711.1"/>
    </source>
</evidence>
<dbReference type="Pfam" id="PF09699">
    <property type="entry name" value="Paired_CXXCH_1"/>
    <property type="match status" value="1"/>
</dbReference>
<sequence length="263" mass="27347">MKKAVILILVSTLALTLFVGVAFALIPNSAHDLSGGGFANGGLGINACQYCHTPHQANNRDNIINGVQVDMSSVPLWNRSLPTTVYNLYNSGGNPPGAWKTLSGTTVTPPGAHSLTCLSCHDGTIGYRDVLLGGDAIGTYLANHPDPNPANYMPPSGVGSRGYIGTDLRNTHPVGVVYNDIAHNANSVAGLSNVSAALNGLTNIYTVGAGAKYRIYGGTIGTGRVECGSCHDPHGDDYQHGGANAPYLRGAKADMCTDCHSRK</sequence>
<organism evidence="2 3">
    <name type="scientific">Candidatus Sulfobium mesophilum</name>
    <dbReference type="NCBI Taxonomy" id="2016548"/>
    <lineage>
        <taxon>Bacteria</taxon>
        <taxon>Pseudomonadati</taxon>
        <taxon>Nitrospirota</taxon>
        <taxon>Nitrospiria</taxon>
        <taxon>Nitrospirales</taxon>
        <taxon>Nitrospiraceae</taxon>
        <taxon>Candidatus Sulfobium</taxon>
    </lineage>
</organism>
<dbReference type="AlphaFoldDB" id="A0A2U3QE48"/>
<dbReference type="InterPro" id="IPR036280">
    <property type="entry name" value="Multihaem_cyt_sf"/>
</dbReference>
<reference evidence="3" key="1">
    <citation type="submission" date="2018-03" db="EMBL/GenBank/DDBJ databases">
        <authorList>
            <person name="Zecchin S."/>
        </authorList>
    </citation>
    <scope>NUCLEOTIDE SEQUENCE [LARGE SCALE GENOMIC DNA]</scope>
</reference>
<proteinExistence type="predicted"/>
<dbReference type="InterPro" id="IPR010177">
    <property type="entry name" value="Paired_CXXCH_1"/>
</dbReference>
<evidence type="ECO:0000313" key="3">
    <source>
        <dbReference type="Proteomes" id="UP000245125"/>
    </source>
</evidence>
<accession>A0A2U3QE48</accession>
<dbReference type="Proteomes" id="UP000245125">
    <property type="component" value="Unassembled WGS sequence"/>
</dbReference>
<keyword evidence="3" id="KW-1185">Reference proteome</keyword>